<dbReference type="EMBL" id="VSSQ01000008">
    <property type="protein sequence ID" value="MPL58790.1"/>
    <property type="molecule type" value="Genomic_DNA"/>
</dbReference>
<name>A0A644SVQ2_9ZZZZ</name>
<protein>
    <recommendedName>
        <fullName evidence="2">Bacterial repeat domain-containing protein</fullName>
    </recommendedName>
</protein>
<gene>
    <name evidence="1" type="ORF">SDC9_04332</name>
</gene>
<accession>A0A644SVQ2</accession>
<dbReference type="InterPro" id="IPR032675">
    <property type="entry name" value="LRR_dom_sf"/>
</dbReference>
<dbReference type="SUPFAM" id="SSF52058">
    <property type="entry name" value="L domain-like"/>
    <property type="match status" value="1"/>
</dbReference>
<organism evidence="1">
    <name type="scientific">bioreactor metagenome</name>
    <dbReference type="NCBI Taxonomy" id="1076179"/>
    <lineage>
        <taxon>unclassified sequences</taxon>
        <taxon>metagenomes</taxon>
        <taxon>ecological metagenomes</taxon>
    </lineage>
</organism>
<comment type="caution">
    <text evidence="1">The sequence shown here is derived from an EMBL/GenBank/DDBJ whole genome shotgun (WGS) entry which is preliminary data.</text>
</comment>
<reference evidence="1" key="1">
    <citation type="submission" date="2019-08" db="EMBL/GenBank/DDBJ databases">
        <authorList>
            <person name="Kucharzyk K."/>
            <person name="Murdoch R.W."/>
            <person name="Higgins S."/>
            <person name="Loffler F."/>
        </authorList>
    </citation>
    <scope>NUCLEOTIDE SEQUENCE</scope>
</reference>
<dbReference type="PANTHER" id="PTHR45661:SF3">
    <property type="entry name" value="IG-LIKE DOMAIN-CONTAINING PROTEIN"/>
    <property type="match status" value="1"/>
</dbReference>
<dbReference type="PANTHER" id="PTHR45661">
    <property type="entry name" value="SURFACE ANTIGEN"/>
    <property type="match status" value="1"/>
</dbReference>
<dbReference type="Gene3D" id="3.80.10.10">
    <property type="entry name" value="Ribonuclease Inhibitor"/>
    <property type="match status" value="1"/>
</dbReference>
<proteinExistence type="predicted"/>
<dbReference type="InterPro" id="IPR042229">
    <property type="entry name" value="Listeria/Bacterioides_rpt_sf"/>
</dbReference>
<dbReference type="AlphaFoldDB" id="A0A644SVQ2"/>
<dbReference type="Pfam" id="PF13306">
    <property type="entry name" value="LRR_5"/>
    <property type="match status" value="1"/>
</dbReference>
<dbReference type="InterPro" id="IPR026906">
    <property type="entry name" value="LRR_5"/>
</dbReference>
<evidence type="ECO:0008006" key="2">
    <source>
        <dbReference type="Google" id="ProtNLM"/>
    </source>
</evidence>
<dbReference type="Gene3D" id="3.40.50.12480">
    <property type="match status" value="1"/>
</dbReference>
<evidence type="ECO:0000313" key="1">
    <source>
        <dbReference type="EMBL" id="MPL58790.1"/>
    </source>
</evidence>
<sequence>MNRKHLVQLVLLFFIGMNVISQTITYHANGAVIGTVPIDTQLYPLGTSLTALSNTGYLAKVGYSLAGWNTAEDGNGVTVCAGGTLEVSSIPINLYAIWIPTSFGYRYGGNTIEITESNPIQGVLRIPGGVTSIGNLAFKGMEGITSVIIPDSVTQIGVQAFWGNTRLKEVTLSRNLIRIRADLFFRSTNLKNIELPRFLESIESQAFMKSGITKVRIPKTVTNIGDRAFSECPNLLAVYFFSPVPPELGNQVFGESVSSRFKIYVPKENYARYCASWPGLASFITTF</sequence>
<dbReference type="InterPro" id="IPR053139">
    <property type="entry name" value="Surface_bspA-like"/>
</dbReference>
<dbReference type="Gene3D" id="2.60.40.4270">
    <property type="entry name" value="Listeria-Bacteroides repeat domain"/>
    <property type="match status" value="1"/>
</dbReference>